<dbReference type="EMBL" id="AWVQ01000009">
    <property type="protein sequence ID" value="ERK73510.1"/>
    <property type="molecule type" value="Genomic_DNA"/>
</dbReference>
<dbReference type="InterPro" id="IPR004695">
    <property type="entry name" value="SLAC1/Mae1/Ssu1/TehA"/>
</dbReference>
<comment type="subcellular location">
    <subcellularLocation>
        <location evidence="1">Cell membrane</location>
        <topology evidence="1">Multi-pass membrane protein</topology>
    </subcellularLocation>
</comment>
<feature type="transmembrane region" description="Helical" evidence="8">
    <location>
        <begin position="100"/>
        <end position="127"/>
    </location>
</feature>
<evidence type="ECO:0000256" key="4">
    <source>
        <dbReference type="ARBA" id="ARBA00022475"/>
    </source>
</evidence>
<feature type="transmembrane region" description="Helical" evidence="8">
    <location>
        <begin position="267"/>
        <end position="288"/>
    </location>
</feature>
<keyword evidence="5 8" id="KW-0812">Transmembrane</keyword>
<dbReference type="PANTHER" id="PTHR31686:SF1">
    <property type="entry name" value="SULFITE EFFLUX PUMP SSU1"/>
    <property type="match status" value="1"/>
</dbReference>
<keyword evidence="6 8" id="KW-1133">Transmembrane helix</keyword>
<dbReference type="GO" id="GO:0000319">
    <property type="term" value="F:sulfite transmembrane transporter activity"/>
    <property type="evidence" value="ECO:0007669"/>
    <property type="project" value="TreeGrafter"/>
</dbReference>
<feature type="transmembrane region" description="Helical" evidence="8">
    <location>
        <begin position="166"/>
        <end position="185"/>
    </location>
</feature>
<organism evidence="9 10">
    <name type="scientific">Leifsonia aquatica ATCC 14665</name>
    <dbReference type="NCBI Taxonomy" id="1358026"/>
    <lineage>
        <taxon>Bacteria</taxon>
        <taxon>Bacillati</taxon>
        <taxon>Actinomycetota</taxon>
        <taxon>Actinomycetes</taxon>
        <taxon>Micrococcales</taxon>
        <taxon>Microbacteriaceae</taxon>
        <taxon>Leifsonia</taxon>
    </lineage>
</organism>
<dbReference type="PANTHER" id="PTHR31686">
    <property type="match status" value="1"/>
</dbReference>
<gene>
    <name evidence="9" type="ORF">N136_00068</name>
</gene>
<evidence type="ECO:0000256" key="7">
    <source>
        <dbReference type="ARBA" id="ARBA00023136"/>
    </source>
</evidence>
<evidence type="ECO:0000313" key="9">
    <source>
        <dbReference type="EMBL" id="ERK73510.1"/>
    </source>
</evidence>
<protein>
    <recommendedName>
        <fullName evidence="11">C4-dicarboxylate transporter/malic acid transport protein</fullName>
    </recommendedName>
</protein>
<evidence type="ECO:0000256" key="1">
    <source>
        <dbReference type="ARBA" id="ARBA00004651"/>
    </source>
</evidence>
<comment type="caution">
    <text evidence="9">The sequence shown here is derived from an EMBL/GenBank/DDBJ whole genome shotgun (WGS) entry which is preliminary data.</text>
</comment>
<evidence type="ECO:0000256" key="5">
    <source>
        <dbReference type="ARBA" id="ARBA00022692"/>
    </source>
</evidence>
<reference evidence="9 10" key="1">
    <citation type="submission" date="2013-08" db="EMBL/GenBank/DDBJ databases">
        <authorList>
            <person name="Weinstock G."/>
            <person name="Sodergren E."/>
            <person name="Wylie T."/>
            <person name="Fulton L."/>
            <person name="Fulton R."/>
            <person name="Fronick C."/>
            <person name="O'Laughlin M."/>
            <person name="Godfrey J."/>
            <person name="Miner T."/>
            <person name="Herter B."/>
            <person name="Appelbaum E."/>
            <person name="Cordes M."/>
            <person name="Lek S."/>
            <person name="Wollam A."/>
            <person name="Pepin K.H."/>
            <person name="Palsikar V.B."/>
            <person name="Mitreva M."/>
            <person name="Wilson R.K."/>
        </authorList>
    </citation>
    <scope>NUCLEOTIDE SEQUENCE [LARGE SCALE GENOMIC DNA]</scope>
    <source>
        <strain evidence="9 10">ATCC 14665</strain>
    </source>
</reference>
<evidence type="ECO:0008006" key="11">
    <source>
        <dbReference type="Google" id="ProtNLM"/>
    </source>
</evidence>
<feature type="transmembrane region" description="Helical" evidence="8">
    <location>
        <begin position="139"/>
        <end position="160"/>
    </location>
</feature>
<feature type="transmembrane region" description="Helical" evidence="8">
    <location>
        <begin position="197"/>
        <end position="216"/>
    </location>
</feature>
<feature type="transmembrane region" description="Helical" evidence="8">
    <location>
        <begin position="228"/>
        <end position="255"/>
    </location>
</feature>
<evidence type="ECO:0000313" key="10">
    <source>
        <dbReference type="Proteomes" id="UP000016605"/>
    </source>
</evidence>
<evidence type="ECO:0000256" key="3">
    <source>
        <dbReference type="ARBA" id="ARBA00022448"/>
    </source>
</evidence>
<dbReference type="PATRIC" id="fig|1358026.3.peg.57"/>
<sequence>MRRIVTGLPPNAFSFLMATGILGTAFVTVGLAPIGIVLFVIATGGLLVLLAALVARVLTATTALAADLRDPSRAFGFWTVVAAFDVVVALGHALGIGWIAWLAVAVAVPVWAALTYGMLPALVLRAYRRPSAKDVDGSWFLWVVATQSVSIIASLLSAGIVAFSFWGVGVVLYFLLAGLLTARFLGTRRGPGTVAPTAWVVMGATAISALAAARIVQSGELPVVAPFVLGAGLVLWAFGTWCVPFLIVLGVVRYLVRREPIRYETGLWSVVFPLGMYATATLALATALGSPLLSGIGTAVLWIAALAWIAVAGIGAATGIRRLRR</sequence>
<dbReference type="InterPro" id="IPR038665">
    <property type="entry name" value="Voltage-dep_anion_channel_sf"/>
</dbReference>
<feature type="transmembrane region" description="Helical" evidence="8">
    <location>
        <begin position="75"/>
        <end position="94"/>
    </location>
</feature>
<proteinExistence type="inferred from homology"/>
<keyword evidence="4" id="KW-1003">Cell membrane</keyword>
<keyword evidence="3" id="KW-0813">Transport</keyword>
<dbReference type="Pfam" id="PF03595">
    <property type="entry name" value="SLAC1"/>
    <property type="match status" value="1"/>
</dbReference>
<dbReference type="CDD" id="cd09319">
    <property type="entry name" value="TDT_like_1"/>
    <property type="match status" value="1"/>
</dbReference>
<dbReference type="Proteomes" id="UP000016605">
    <property type="component" value="Unassembled WGS sequence"/>
</dbReference>
<dbReference type="AlphaFoldDB" id="U2RE34"/>
<accession>U2RE34</accession>
<comment type="similarity">
    <text evidence="2">Belongs to the tellurite-resistance/dicarboxylate transporter (TDT) family.</text>
</comment>
<dbReference type="GO" id="GO:0005886">
    <property type="term" value="C:plasma membrane"/>
    <property type="evidence" value="ECO:0007669"/>
    <property type="project" value="UniProtKB-SubCell"/>
</dbReference>
<feature type="transmembrane region" description="Helical" evidence="8">
    <location>
        <begin position="12"/>
        <end position="41"/>
    </location>
</feature>
<evidence type="ECO:0000256" key="6">
    <source>
        <dbReference type="ARBA" id="ARBA00022989"/>
    </source>
</evidence>
<feature type="transmembrane region" description="Helical" evidence="8">
    <location>
        <begin position="300"/>
        <end position="320"/>
    </location>
</feature>
<keyword evidence="7 8" id="KW-0472">Membrane</keyword>
<dbReference type="Gene3D" id="1.50.10.150">
    <property type="entry name" value="Voltage-dependent anion channel"/>
    <property type="match status" value="1"/>
</dbReference>
<dbReference type="HOGENOM" id="CLU_052472_0_0_11"/>
<evidence type="ECO:0000256" key="2">
    <source>
        <dbReference type="ARBA" id="ARBA00008566"/>
    </source>
</evidence>
<dbReference type="InterPro" id="IPR051629">
    <property type="entry name" value="Sulfite_efflux_TDT"/>
</dbReference>
<name>U2RE34_LEIAQ</name>
<evidence type="ECO:0000256" key="8">
    <source>
        <dbReference type="SAM" id="Phobius"/>
    </source>
</evidence>